<dbReference type="PROSITE" id="PS00012">
    <property type="entry name" value="PHOSPHOPANTETHEINE"/>
    <property type="match status" value="1"/>
</dbReference>
<evidence type="ECO:0000313" key="5">
    <source>
        <dbReference type="Proteomes" id="UP001499895"/>
    </source>
</evidence>
<dbReference type="EMBL" id="BAAAHB010000071">
    <property type="protein sequence ID" value="GAA0481536.1"/>
    <property type="molecule type" value="Genomic_DNA"/>
</dbReference>
<dbReference type="Gene3D" id="3.30.300.30">
    <property type="match status" value="1"/>
</dbReference>
<keyword evidence="5" id="KW-1185">Reference proteome</keyword>
<dbReference type="InterPro" id="IPR000873">
    <property type="entry name" value="AMP-dep_synth/lig_dom"/>
</dbReference>
<dbReference type="SMART" id="SM01294">
    <property type="entry name" value="PKS_PP_betabranch"/>
    <property type="match status" value="1"/>
</dbReference>
<feature type="domain" description="Carrier" evidence="3">
    <location>
        <begin position="505"/>
        <end position="580"/>
    </location>
</feature>
<keyword evidence="2" id="KW-0597">Phosphoprotein</keyword>
<protein>
    <submittedName>
        <fullName evidence="4">Non-ribosomal peptide synthetase</fullName>
    </submittedName>
</protein>
<dbReference type="SUPFAM" id="SSF56801">
    <property type="entry name" value="Acetyl-CoA synthetase-like"/>
    <property type="match status" value="1"/>
</dbReference>
<name>A0ABP3KK20_9ACTN</name>
<evidence type="ECO:0000313" key="4">
    <source>
        <dbReference type="EMBL" id="GAA0481536.1"/>
    </source>
</evidence>
<dbReference type="InterPro" id="IPR036736">
    <property type="entry name" value="ACP-like_sf"/>
</dbReference>
<evidence type="ECO:0000259" key="3">
    <source>
        <dbReference type="PROSITE" id="PS50075"/>
    </source>
</evidence>
<dbReference type="CDD" id="cd12117">
    <property type="entry name" value="A_NRPS_Srf_like"/>
    <property type="match status" value="1"/>
</dbReference>
<keyword evidence="1" id="KW-0596">Phosphopantetheine</keyword>
<dbReference type="SUPFAM" id="SSF47336">
    <property type="entry name" value="ACP-like"/>
    <property type="match status" value="1"/>
</dbReference>
<dbReference type="Pfam" id="PF00501">
    <property type="entry name" value="AMP-binding"/>
    <property type="match status" value="1"/>
</dbReference>
<dbReference type="InterPro" id="IPR009081">
    <property type="entry name" value="PP-bd_ACP"/>
</dbReference>
<evidence type="ECO:0000256" key="2">
    <source>
        <dbReference type="ARBA" id="ARBA00022553"/>
    </source>
</evidence>
<dbReference type="InterPro" id="IPR045851">
    <property type="entry name" value="AMP-bd_C_sf"/>
</dbReference>
<dbReference type="InterPro" id="IPR025110">
    <property type="entry name" value="AMP-bd_C"/>
</dbReference>
<evidence type="ECO:0000256" key="1">
    <source>
        <dbReference type="ARBA" id="ARBA00022450"/>
    </source>
</evidence>
<comment type="caution">
    <text evidence="4">The sequence shown here is derived from an EMBL/GenBank/DDBJ whole genome shotgun (WGS) entry which is preliminary data.</text>
</comment>
<dbReference type="InterPro" id="IPR010071">
    <property type="entry name" value="AA_adenyl_dom"/>
</dbReference>
<dbReference type="InterPro" id="IPR020806">
    <property type="entry name" value="PKS_PP-bd"/>
</dbReference>
<dbReference type="Gene3D" id="1.10.1200.10">
    <property type="entry name" value="ACP-like"/>
    <property type="match status" value="1"/>
</dbReference>
<reference evidence="5" key="1">
    <citation type="journal article" date="2019" name="Int. J. Syst. Evol. Microbiol.">
        <title>The Global Catalogue of Microorganisms (GCM) 10K type strain sequencing project: providing services to taxonomists for standard genome sequencing and annotation.</title>
        <authorList>
            <consortium name="The Broad Institute Genomics Platform"/>
            <consortium name="The Broad Institute Genome Sequencing Center for Infectious Disease"/>
            <person name="Wu L."/>
            <person name="Ma J."/>
        </authorList>
    </citation>
    <scope>NUCLEOTIDE SEQUENCE [LARGE SCALE GENOMIC DNA]</scope>
    <source>
        <strain evidence="5">JCM 10649</strain>
    </source>
</reference>
<sequence>MHSLFSRRAADHPDAVALSAHDEELTYAELDARSDQLAHQLNGLGIGAEDTVGICLDRSAGLIVALLAVLKSGGSYLALDPKQPPERHTTLLEDSGSKAVITTSAFAGRLGRTATTILLDAVPAPYADFPATPPGGRTAPKNTAYIAYTSGSTGKPKGVCVPHRAVVRLVVGADFLPVRPEDVFLHFAPVAFDASTLEIWGALLNGCRLVVAPPGELTPAELSAIIAKNHVTVAWLTAGLFHAVVESGTQDLGKLRYLLAGGDVLSAAHVDRALRELPDTTLVNGYGPTENTTFTACHTFDGAVADGPVPIGRPVSGTSVHLLDENLQPVPDGEVGELYAAGLGLAHGYLNNPALTADRFLPNPFSDVPGERMYRTGDLARRRPDGSLTFHGRADDQVKIRGYRIEPGEVETVLRAHPEIADAAVVAQGAAGADRHLTARYVSEEPVPTAELRRHLARSLPAYMLPAFFLRVDALPLTSNGKVDRARLAAEPRPGRPELSSDYRAPETEVATWLAELWADFMEFSPVGVDDDFFELGGHSLMAARITGEISAEYDVNVPPVAFYENPTVDELSAYITGLLTPGESDGTRAG</sequence>
<accession>A0ABP3KK20</accession>
<organism evidence="4 5">
    <name type="scientific">Streptomyces stramineus</name>
    <dbReference type="NCBI Taxonomy" id="173861"/>
    <lineage>
        <taxon>Bacteria</taxon>
        <taxon>Bacillati</taxon>
        <taxon>Actinomycetota</taxon>
        <taxon>Actinomycetes</taxon>
        <taxon>Kitasatosporales</taxon>
        <taxon>Streptomycetaceae</taxon>
        <taxon>Streptomyces</taxon>
    </lineage>
</organism>
<dbReference type="PROSITE" id="PS50075">
    <property type="entry name" value="CARRIER"/>
    <property type="match status" value="1"/>
</dbReference>
<dbReference type="Pfam" id="PF13193">
    <property type="entry name" value="AMP-binding_C"/>
    <property type="match status" value="1"/>
</dbReference>
<dbReference type="Proteomes" id="UP001499895">
    <property type="component" value="Unassembled WGS sequence"/>
</dbReference>
<gene>
    <name evidence="4" type="ORF">GCM10009544_49320</name>
</gene>
<dbReference type="Gene3D" id="2.30.38.10">
    <property type="entry name" value="Luciferase, Domain 3"/>
    <property type="match status" value="1"/>
</dbReference>
<dbReference type="Pfam" id="PF00550">
    <property type="entry name" value="PP-binding"/>
    <property type="match status" value="1"/>
</dbReference>
<dbReference type="PROSITE" id="PS00455">
    <property type="entry name" value="AMP_BINDING"/>
    <property type="match status" value="1"/>
</dbReference>
<dbReference type="InterPro" id="IPR006162">
    <property type="entry name" value="Ppantetheine_attach_site"/>
</dbReference>
<dbReference type="NCBIfam" id="TIGR01733">
    <property type="entry name" value="AA-adenyl-dom"/>
    <property type="match status" value="1"/>
</dbReference>
<dbReference type="InterPro" id="IPR020845">
    <property type="entry name" value="AMP-binding_CS"/>
</dbReference>
<dbReference type="PANTHER" id="PTHR45527">
    <property type="entry name" value="NONRIBOSOMAL PEPTIDE SYNTHETASE"/>
    <property type="match status" value="1"/>
</dbReference>
<dbReference type="SMART" id="SM00823">
    <property type="entry name" value="PKS_PP"/>
    <property type="match status" value="1"/>
</dbReference>
<proteinExistence type="predicted"/>
<dbReference type="PANTHER" id="PTHR45527:SF1">
    <property type="entry name" value="FATTY ACID SYNTHASE"/>
    <property type="match status" value="1"/>
</dbReference>
<dbReference type="Gene3D" id="3.40.50.980">
    <property type="match status" value="2"/>
</dbReference>